<dbReference type="GO" id="GO:0046872">
    <property type="term" value="F:metal ion binding"/>
    <property type="evidence" value="ECO:0007669"/>
    <property type="project" value="UniProtKB-KW"/>
</dbReference>
<keyword evidence="5" id="KW-1185">Reference proteome</keyword>
<dbReference type="Gene3D" id="3.30.2020.30">
    <property type="match status" value="1"/>
</dbReference>
<dbReference type="PANTHER" id="PTHR35303">
    <property type="entry name" value="OS02G0197800 PROTEIN"/>
    <property type="match status" value="1"/>
</dbReference>
<keyword evidence="1" id="KW-0479">Metal-binding</keyword>
<evidence type="ECO:0000256" key="1">
    <source>
        <dbReference type="ARBA" id="ARBA00022723"/>
    </source>
</evidence>
<dbReference type="EMBL" id="FWZT01000023">
    <property type="protein sequence ID" value="SMF66160.1"/>
    <property type="molecule type" value="Genomic_DNA"/>
</dbReference>
<dbReference type="InterPro" id="IPR010376">
    <property type="entry name" value="GBBH-like_N"/>
</dbReference>
<protein>
    <submittedName>
        <fullName evidence="4">DUF971 family protein</fullName>
    </submittedName>
</protein>
<evidence type="ECO:0000313" key="5">
    <source>
        <dbReference type="Proteomes" id="UP000192907"/>
    </source>
</evidence>
<evidence type="ECO:0000259" key="3">
    <source>
        <dbReference type="Pfam" id="PF06155"/>
    </source>
</evidence>
<dbReference type="Proteomes" id="UP000192907">
    <property type="component" value="Unassembled WGS sequence"/>
</dbReference>
<sequence>MQNYIQVKKIWQENDRQLGIIWTDDRKDIFDVVVLRRKCPCALCIDEWTHEPKLKPEDVPETLRPLMIQSVGRYALNIQFDDGHTTGIYTFTYLRELADGA</sequence>
<proteinExistence type="predicted"/>
<dbReference type="STRING" id="1513793.SAMN06296036_1239"/>
<dbReference type="AlphaFoldDB" id="A0A1Y6CIC9"/>
<dbReference type="Pfam" id="PF06155">
    <property type="entry name" value="GBBH-like_N"/>
    <property type="match status" value="1"/>
</dbReference>
<name>A0A1Y6CIC9_9BACT</name>
<dbReference type="OrthoDB" id="9794178at2"/>
<evidence type="ECO:0000313" key="4">
    <source>
        <dbReference type="EMBL" id="SMF66160.1"/>
    </source>
</evidence>
<dbReference type="RefSeq" id="WP_132323549.1">
    <property type="nucleotide sequence ID" value="NZ_FWZT01000023.1"/>
</dbReference>
<gene>
    <name evidence="4" type="ORF">SAMN06296036_1239</name>
</gene>
<dbReference type="InterPro" id="IPR038492">
    <property type="entry name" value="GBBH-like_N_sf"/>
</dbReference>
<accession>A0A1Y6CIC9</accession>
<reference evidence="5" key="1">
    <citation type="submission" date="2017-04" db="EMBL/GenBank/DDBJ databases">
        <authorList>
            <person name="Varghese N."/>
            <person name="Submissions S."/>
        </authorList>
    </citation>
    <scope>NUCLEOTIDE SEQUENCE [LARGE SCALE GENOMIC DNA]</scope>
    <source>
        <strain evidence="5">RKEM611</strain>
    </source>
</reference>
<organism evidence="4 5">
    <name type="scientific">Pseudobacteriovorax antillogorgiicola</name>
    <dbReference type="NCBI Taxonomy" id="1513793"/>
    <lineage>
        <taxon>Bacteria</taxon>
        <taxon>Pseudomonadati</taxon>
        <taxon>Bdellovibrionota</taxon>
        <taxon>Oligoflexia</taxon>
        <taxon>Oligoflexales</taxon>
        <taxon>Pseudobacteriovoracaceae</taxon>
        <taxon>Pseudobacteriovorax</taxon>
    </lineage>
</organism>
<keyword evidence="2" id="KW-0408">Iron</keyword>
<feature type="domain" description="Gamma-butyrobetaine hydroxylase-like N-terminal" evidence="3">
    <location>
        <begin position="12"/>
        <end position="95"/>
    </location>
</feature>
<evidence type="ECO:0000256" key="2">
    <source>
        <dbReference type="ARBA" id="ARBA00023004"/>
    </source>
</evidence>